<proteinExistence type="predicted"/>
<evidence type="ECO:0000313" key="3">
    <source>
        <dbReference type="Proteomes" id="UP000069940"/>
    </source>
</evidence>
<dbReference type="RefSeq" id="XP_062699931.1">
    <property type="nucleotide sequence ID" value="XM_062843947.1"/>
</dbReference>
<dbReference type="Gene3D" id="3.10.580.10">
    <property type="entry name" value="CBS-domain"/>
    <property type="match status" value="1"/>
</dbReference>
<dbReference type="GeneID" id="134283974"/>
<feature type="compositionally biased region" description="Basic and acidic residues" evidence="1">
    <location>
        <begin position="41"/>
        <end position="58"/>
    </location>
</feature>
<feature type="compositionally biased region" description="Low complexity" evidence="1">
    <location>
        <begin position="59"/>
        <end position="70"/>
    </location>
</feature>
<evidence type="ECO:0000256" key="1">
    <source>
        <dbReference type="SAM" id="MobiDB-lite"/>
    </source>
</evidence>
<accession>A0ABM1YEJ0</accession>
<feature type="compositionally biased region" description="Low complexity" evidence="1">
    <location>
        <begin position="120"/>
        <end position="136"/>
    </location>
</feature>
<sequence>MVGINHAYVTNVGKLVGVVALKELRQAIENVNSGTLTPESVKQKQEEEAKALAQKEAENNNSSPEEPLLPKGDQTYSDKKVNSTITSMDSALSYSDNCSDIEVDHVRFTNDKNSTSTIHSSDNSNNGNCNNNDSQA</sequence>
<dbReference type="Proteomes" id="UP000069940">
    <property type="component" value="Unassembled WGS sequence"/>
</dbReference>
<dbReference type="InterPro" id="IPR046342">
    <property type="entry name" value="CBS_dom_sf"/>
</dbReference>
<feature type="region of interest" description="Disordered" evidence="1">
    <location>
        <begin position="112"/>
        <end position="136"/>
    </location>
</feature>
<dbReference type="EnsemblMetazoa" id="AALFPA23_008433.R11387">
    <property type="protein sequence ID" value="AALFPA23_008433.P11387"/>
    <property type="gene ID" value="AALFPA23_008433"/>
</dbReference>
<keyword evidence="3" id="KW-1185">Reference proteome</keyword>
<evidence type="ECO:0000313" key="2">
    <source>
        <dbReference type="EnsemblMetazoa" id="AALFPA23_008433.P11387"/>
    </source>
</evidence>
<reference evidence="2" key="2">
    <citation type="submission" date="2025-05" db="UniProtKB">
        <authorList>
            <consortium name="EnsemblMetazoa"/>
        </authorList>
    </citation>
    <scope>IDENTIFICATION</scope>
    <source>
        <strain evidence="2">Foshan</strain>
    </source>
</reference>
<feature type="region of interest" description="Disordered" evidence="1">
    <location>
        <begin position="34"/>
        <end position="82"/>
    </location>
</feature>
<reference evidence="3" key="1">
    <citation type="journal article" date="2015" name="Proc. Natl. Acad. Sci. U.S.A.">
        <title>Genome sequence of the Asian Tiger mosquito, Aedes albopictus, reveals insights into its biology, genetics, and evolution.</title>
        <authorList>
            <person name="Chen X.G."/>
            <person name="Jiang X."/>
            <person name="Gu J."/>
            <person name="Xu M."/>
            <person name="Wu Y."/>
            <person name="Deng Y."/>
            <person name="Zhang C."/>
            <person name="Bonizzoni M."/>
            <person name="Dermauw W."/>
            <person name="Vontas J."/>
            <person name="Armbruster P."/>
            <person name="Huang X."/>
            <person name="Yang Y."/>
            <person name="Zhang H."/>
            <person name="He W."/>
            <person name="Peng H."/>
            <person name="Liu Y."/>
            <person name="Wu K."/>
            <person name="Chen J."/>
            <person name="Lirakis M."/>
            <person name="Topalis P."/>
            <person name="Van Leeuwen T."/>
            <person name="Hall A.B."/>
            <person name="Jiang X."/>
            <person name="Thorpe C."/>
            <person name="Mueller R.L."/>
            <person name="Sun C."/>
            <person name="Waterhouse R.M."/>
            <person name="Yan G."/>
            <person name="Tu Z.J."/>
            <person name="Fang X."/>
            <person name="James A.A."/>
        </authorList>
    </citation>
    <scope>NUCLEOTIDE SEQUENCE [LARGE SCALE GENOMIC DNA]</scope>
    <source>
        <strain evidence="3">Foshan</strain>
    </source>
</reference>
<protein>
    <recommendedName>
        <fullName evidence="4">CBS domain-containing protein</fullName>
    </recommendedName>
</protein>
<name>A0ABM1YEJ0_AEDAL</name>
<evidence type="ECO:0008006" key="4">
    <source>
        <dbReference type="Google" id="ProtNLM"/>
    </source>
</evidence>
<organism evidence="2 3">
    <name type="scientific">Aedes albopictus</name>
    <name type="common">Asian tiger mosquito</name>
    <name type="synonym">Stegomyia albopicta</name>
    <dbReference type="NCBI Taxonomy" id="7160"/>
    <lineage>
        <taxon>Eukaryota</taxon>
        <taxon>Metazoa</taxon>
        <taxon>Ecdysozoa</taxon>
        <taxon>Arthropoda</taxon>
        <taxon>Hexapoda</taxon>
        <taxon>Insecta</taxon>
        <taxon>Pterygota</taxon>
        <taxon>Neoptera</taxon>
        <taxon>Endopterygota</taxon>
        <taxon>Diptera</taxon>
        <taxon>Nematocera</taxon>
        <taxon>Culicoidea</taxon>
        <taxon>Culicidae</taxon>
        <taxon>Culicinae</taxon>
        <taxon>Aedini</taxon>
        <taxon>Aedes</taxon>
        <taxon>Stegomyia</taxon>
    </lineage>
</organism>